<feature type="compositionally biased region" description="Polar residues" evidence="1">
    <location>
        <begin position="499"/>
        <end position="510"/>
    </location>
</feature>
<feature type="compositionally biased region" description="Polar residues" evidence="1">
    <location>
        <begin position="144"/>
        <end position="156"/>
    </location>
</feature>
<evidence type="ECO:0000313" key="2">
    <source>
        <dbReference type="EMBL" id="KAF7345043.1"/>
    </source>
</evidence>
<feature type="region of interest" description="Disordered" evidence="1">
    <location>
        <begin position="140"/>
        <end position="170"/>
    </location>
</feature>
<gene>
    <name evidence="2" type="ORF">MVEN_01667200</name>
</gene>
<evidence type="ECO:0000313" key="3">
    <source>
        <dbReference type="Proteomes" id="UP000620124"/>
    </source>
</evidence>
<dbReference type="Proteomes" id="UP000620124">
    <property type="component" value="Unassembled WGS sequence"/>
</dbReference>
<comment type="caution">
    <text evidence="2">The sequence shown here is derived from an EMBL/GenBank/DDBJ whole genome shotgun (WGS) entry which is preliminary data.</text>
</comment>
<dbReference type="EMBL" id="JACAZI010000014">
    <property type="protein sequence ID" value="KAF7345043.1"/>
    <property type="molecule type" value="Genomic_DNA"/>
</dbReference>
<organism evidence="2 3">
    <name type="scientific">Mycena venus</name>
    <dbReference type="NCBI Taxonomy" id="2733690"/>
    <lineage>
        <taxon>Eukaryota</taxon>
        <taxon>Fungi</taxon>
        <taxon>Dikarya</taxon>
        <taxon>Basidiomycota</taxon>
        <taxon>Agaricomycotina</taxon>
        <taxon>Agaricomycetes</taxon>
        <taxon>Agaricomycetidae</taxon>
        <taxon>Agaricales</taxon>
        <taxon>Marasmiineae</taxon>
        <taxon>Mycenaceae</taxon>
        <taxon>Mycena</taxon>
    </lineage>
</organism>
<proteinExistence type="predicted"/>
<dbReference type="OrthoDB" id="3056005at2759"/>
<dbReference type="AlphaFoldDB" id="A0A8H7CRQ2"/>
<sequence length="557" mass="61132">MVNWAPTPLLIPPKNLSLAGVRFEGVTCSWPGERLAPPVDLEKGIGVVIVGDQYVIFLDKQTQQPVFVKKIVSLSKNPTTARGSNYSLVTLNCRPNVRNDFEVDINFPSNKLAKQFVDIVGKRTQEHGCSLETAIFLLQPRSPAPSQDDTTISNAEPGSPASDSDSDADTDVRTAHLLQGSTRLHEAVADVLTALAYTESADILGPLVDWDIRPDVSFQQRRNRIKQIQTRFQTEHPPLILVLDGQATRSNSPLPDTLIWDAETSSPFVAQRRIPSPPTWPGPGAPPNTWLDFQLQNHRIHTRDNDKMGPRYIALSYELVDFFHAACEAHDAAEGDESERWAARESLDAAIGCLKGMLIHGLAHLWVAETTGKSPPRDRVVGASDSFFDLIEDQDNPGYVEAGYLVETAWLGCSLELAVDQSGWLKLAVRQVEVKEEKPSTSVEAGESQLTRLTTRPAHFEPTVSVGLCDKDIVAEFRKPGIPLFPGGIAKNMRRVPTAPTQRLKTSRLPSTPPCRDPEAGRLTLREKAGVLCGSSLPVPAVVRAKGVAWPKVSERK</sequence>
<accession>A0A8H7CRQ2</accession>
<evidence type="ECO:0000256" key="1">
    <source>
        <dbReference type="SAM" id="MobiDB-lite"/>
    </source>
</evidence>
<protein>
    <submittedName>
        <fullName evidence="2">Uncharacterized protein</fullName>
    </submittedName>
</protein>
<name>A0A8H7CRQ2_9AGAR</name>
<keyword evidence="3" id="KW-1185">Reference proteome</keyword>
<reference evidence="2" key="1">
    <citation type="submission" date="2020-05" db="EMBL/GenBank/DDBJ databases">
        <title>Mycena genomes resolve the evolution of fungal bioluminescence.</title>
        <authorList>
            <person name="Tsai I.J."/>
        </authorList>
    </citation>
    <scope>NUCLEOTIDE SEQUENCE</scope>
    <source>
        <strain evidence="2">CCC161011</strain>
    </source>
</reference>
<feature type="region of interest" description="Disordered" evidence="1">
    <location>
        <begin position="499"/>
        <end position="520"/>
    </location>
</feature>